<dbReference type="SUPFAM" id="SSF54593">
    <property type="entry name" value="Glyoxalase/Bleomycin resistance protein/Dihydroxybiphenyl dioxygenase"/>
    <property type="match status" value="1"/>
</dbReference>
<dbReference type="Proteomes" id="UP000322214">
    <property type="component" value="Chromosome"/>
</dbReference>
<dbReference type="Gene3D" id="3.30.720.100">
    <property type="match status" value="1"/>
</dbReference>
<dbReference type="PROSITE" id="PS51257">
    <property type="entry name" value="PROKAR_LIPOPROTEIN"/>
    <property type="match status" value="1"/>
</dbReference>
<dbReference type="InterPro" id="IPR028973">
    <property type="entry name" value="PhnB-like"/>
</dbReference>
<dbReference type="STRING" id="980251.GCA_001642875_00261"/>
<dbReference type="Pfam" id="PF07617">
    <property type="entry name" value="DUF1579"/>
    <property type="match status" value="1"/>
</dbReference>
<keyword evidence="4" id="KW-1185">Reference proteome</keyword>
<dbReference type="Pfam" id="PF06983">
    <property type="entry name" value="3-dmu-9_3-mt"/>
    <property type="match status" value="1"/>
</dbReference>
<dbReference type="PANTHER" id="PTHR33990">
    <property type="entry name" value="PROTEIN YJDN-RELATED"/>
    <property type="match status" value="1"/>
</dbReference>
<dbReference type="PANTHER" id="PTHR33990:SF4">
    <property type="entry name" value="PHNB-LIKE DOMAIN-CONTAINING PROTEIN"/>
    <property type="match status" value="1"/>
</dbReference>
<dbReference type="EMBL" id="CP042912">
    <property type="protein sequence ID" value="QEG23820.1"/>
    <property type="molecule type" value="Genomic_DNA"/>
</dbReference>
<protein>
    <recommendedName>
        <fullName evidence="2">PhnB-like domain-containing protein</fullName>
    </recommendedName>
</protein>
<evidence type="ECO:0000313" key="4">
    <source>
        <dbReference type="Proteomes" id="UP000322214"/>
    </source>
</evidence>
<dbReference type="InterPro" id="IPR011473">
    <property type="entry name" value="DUF1579"/>
</dbReference>
<dbReference type="KEGG" id="mff:MFFC18_37240"/>
<evidence type="ECO:0000259" key="2">
    <source>
        <dbReference type="Pfam" id="PF06983"/>
    </source>
</evidence>
<sequence precursor="true">MKIFVAIPFFVMLLTVSCVAQETKGAAEAAKSGFEFLKQFEGTWNVEAKESDSEKVSHNVVMTSRAIGSQWVVSKQVGKIGPMNFEALQTVGYDAEKELYFGSWVDSSSNYTWKLSGSVDETGTKLTLGSKGPDWNDATKKRKYRDIYEFKSETEIASVSQMMGDDGQWETFMTSKFVKQETPLTFPTKGTVTPFLMFVGKADAAIEFYKTVFPDLKVVSMNKYKAGESGKEGTVQLATIEIAGQKVMCIDSPPVHDFDFTPSFSFFVECESLEGLKKKFELLSRDGKVMMPVNNYGFSEQFGWTSDKFGVSWQLNLNSK</sequence>
<dbReference type="Gene3D" id="3.30.720.110">
    <property type="match status" value="1"/>
</dbReference>
<dbReference type="CDD" id="cd06588">
    <property type="entry name" value="PhnB_like"/>
    <property type="match status" value="1"/>
</dbReference>
<name>A0A5B9PF66_9BACT</name>
<dbReference type="AlphaFoldDB" id="A0A5B9PF66"/>
<feature type="domain" description="PhnB-like" evidence="2">
    <location>
        <begin position="192"/>
        <end position="315"/>
    </location>
</feature>
<accession>A0A5B9PF66</accession>
<evidence type="ECO:0000256" key="1">
    <source>
        <dbReference type="SAM" id="SignalP"/>
    </source>
</evidence>
<keyword evidence="1" id="KW-0732">Signal</keyword>
<reference evidence="3 4" key="1">
    <citation type="submission" date="2019-08" db="EMBL/GenBank/DDBJ databases">
        <title>Deep-cultivation of Planctomycetes and their phenomic and genomic characterization uncovers novel biology.</title>
        <authorList>
            <person name="Wiegand S."/>
            <person name="Jogler M."/>
            <person name="Boedeker C."/>
            <person name="Pinto D."/>
            <person name="Vollmers J."/>
            <person name="Rivas-Marin E."/>
            <person name="Kohn T."/>
            <person name="Peeters S.H."/>
            <person name="Heuer A."/>
            <person name="Rast P."/>
            <person name="Oberbeckmann S."/>
            <person name="Bunk B."/>
            <person name="Jeske O."/>
            <person name="Meyerdierks A."/>
            <person name="Storesund J.E."/>
            <person name="Kallscheuer N."/>
            <person name="Luecker S."/>
            <person name="Lage O.M."/>
            <person name="Pohl T."/>
            <person name="Merkel B.J."/>
            <person name="Hornburger P."/>
            <person name="Mueller R.-W."/>
            <person name="Bruemmer F."/>
            <person name="Labrenz M."/>
            <person name="Spormann A.M."/>
            <person name="Op den Camp H."/>
            <person name="Overmann J."/>
            <person name="Amann R."/>
            <person name="Jetten M.S.M."/>
            <person name="Mascher T."/>
            <person name="Medema M.H."/>
            <person name="Devos D.P."/>
            <person name="Kaster A.-K."/>
            <person name="Ovreas L."/>
            <person name="Rohde M."/>
            <person name="Galperin M.Y."/>
            <person name="Jogler C."/>
        </authorList>
    </citation>
    <scope>NUCLEOTIDE SEQUENCE [LARGE SCALE GENOMIC DNA]</scope>
    <source>
        <strain evidence="3 4">FC18</strain>
    </source>
</reference>
<feature type="signal peptide" evidence="1">
    <location>
        <begin position="1"/>
        <end position="20"/>
    </location>
</feature>
<evidence type="ECO:0000313" key="3">
    <source>
        <dbReference type="EMBL" id="QEG23820.1"/>
    </source>
</evidence>
<dbReference type="InterPro" id="IPR029068">
    <property type="entry name" value="Glyas_Bleomycin-R_OHBP_Dase"/>
</dbReference>
<dbReference type="RefSeq" id="WP_157665068.1">
    <property type="nucleotide sequence ID" value="NZ_CP042912.1"/>
</dbReference>
<feature type="chain" id="PRO_5022769890" description="PhnB-like domain-containing protein" evidence="1">
    <location>
        <begin position="21"/>
        <end position="320"/>
    </location>
</feature>
<proteinExistence type="predicted"/>
<gene>
    <name evidence="3" type="ORF">MFFC18_37240</name>
</gene>
<organism evidence="3 4">
    <name type="scientific">Mariniblastus fucicola</name>
    <dbReference type="NCBI Taxonomy" id="980251"/>
    <lineage>
        <taxon>Bacteria</taxon>
        <taxon>Pseudomonadati</taxon>
        <taxon>Planctomycetota</taxon>
        <taxon>Planctomycetia</taxon>
        <taxon>Pirellulales</taxon>
        <taxon>Pirellulaceae</taxon>
        <taxon>Mariniblastus</taxon>
    </lineage>
</organism>